<organism evidence="3 4">
    <name type="scientific">Mycena chlorophos</name>
    <name type="common">Agaric fungus</name>
    <name type="synonym">Agaricus chlorophos</name>
    <dbReference type="NCBI Taxonomy" id="658473"/>
    <lineage>
        <taxon>Eukaryota</taxon>
        <taxon>Fungi</taxon>
        <taxon>Dikarya</taxon>
        <taxon>Basidiomycota</taxon>
        <taxon>Agaricomycotina</taxon>
        <taxon>Agaricomycetes</taxon>
        <taxon>Agaricomycetidae</taxon>
        <taxon>Agaricales</taxon>
        <taxon>Marasmiineae</taxon>
        <taxon>Mycenaceae</taxon>
        <taxon>Mycena</taxon>
    </lineage>
</organism>
<feature type="region of interest" description="Disordered" evidence="1">
    <location>
        <begin position="872"/>
        <end position="892"/>
    </location>
</feature>
<evidence type="ECO:0000313" key="4">
    <source>
        <dbReference type="Proteomes" id="UP000815677"/>
    </source>
</evidence>
<feature type="region of interest" description="Disordered" evidence="1">
    <location>
        <begin position="21"/>
        <end position="58"/>
    </location>
</feature>
<proteinExistence type="predicted"/>
<dbReference type="PANTHER" id="PTHR33104:SF2">
    <property type="entry name" value="CXC3 LIKE CYSTEINE CLUSTER DOMAIN-CONTAINING PROTEIN"/>
    <property type="match status" value="1"/>
</dbReference>
<dbReference type="Pfam" id="PF18803">
    <property type="entry name" value="CxC2"/>
    <property type="match status" value="1"/>
</dbReference>
<dbReference type="Pfam" id="PF18758">
    <property type="entry name" value="KDZ"/>
    <property type="match status" value="1"/>
</dbReference>
<evidence type="ECO:0000313" key="3">
    <source>
        <dbReference type="EMBL" id="GAT44329.1"/>
    </source>
</evidence>
<feature type="compositionally biased region" description="Pro residues" evidence="1">
    <location>
        <begin position="26"/>
        <end position="55"/>
    </location>
</feature>
<dbReference type="PANTHER" id="PTHR33104">
    <property type="entry name" value="SI:DKEY-29D5.2"/>
    <property type="match status" value="1"/>
</dbReference>
<feature type="compositionally biased region" description="Acidic residues" evidence="1">
    <location>
        <begin position="880"/>
        <end position="892"/>
    </location>
</feature>
<evidence type="ECO:0000256" key="1">
    <source>
        <dbReference type="SAM" id="MobiDB-lite"/>
    </source>
</evidence>
<dbReference type="EMBL" id="DF839664">
    <property type="protein sequence ID" value="GAT44329.1"/>
    <property type="molecule type" value="Genomic_DNA"/>
</dbReference>
<dbReference type="InterPro" id="IPR040521">
    <property type="entry name" value="KDZ"/>
</dbReference>
<feature type="region of interest" description="Disordered" evidence="1">
    <location>
        <begin position="786"/>
        <end position="810"/>
    </location>
</feature>
<reference evidence="3" key="1">
    <citation type="submission" date="2014-09" db="EMBL/GenBank/DDBJ databases">
        <title>Genome sequence of the luminous mushroom Mycena chlorophos for searching fungal bioluminescence genes.</title>
        <authorList>
            <person name="Tanaka Y."/>
            <person name="Kasuga D."/>
            <person name="Oba Y."/>
            <person name="Hase S."/>
            <person name="Sato K."/>
            <person name="Oba Y."/>
            <person name="Sakakibara Y."/>
        </authorList>
    </citation>
    <scope>NUCLEOTIDE SEQUENCE</scope>
</reference>
<evidence type="ECO:0000259" key="2">
    <source>
        <dbReference type="Pfam" id="PF18803"/>
    </source>
</evidence>
<accession>A0ABQ0KZI3</accession>
<dbReference type="Proteomes" id="UP000815677">
    <property type="component" value="Unassembled WGS sequence"/>
</dbReference>
<keyword evidence="4" id="KW-1185">Reference proteome</keyword>
<dbReference type="InterPro" id="IPR041457">
    <property type="entry name" value="CxC2_KDZ-assoc"/>
</dbReference>
<feature type="region of interest" description="Disordered" evidence="1">
    <location>
        <begin position="909"/>
        <end position="943"/>
    </location>
</feature>
<name>A0ABQ0KZI3_MYCCL</name>
<protein>
    <recommendedName>
        <fullName evidence="2">CxC2-like cysteine cluster KDZ transposase-associated domain-containing protein</fullName>
    </recommendedName>
</protein>
<feature type="domain" description="CxC2-like cysteine cluster KDZ transposase-associated" evidence="2">
    <location>
        <begin position="146"/>
        <end position="251"/>
    </location>
</feature>
<sequence length="1080" mass="122593">MSRRTKRRREELAELEENIQSFAITAPPPLPPLPYPTPIRPPSIDPLQPPPPKPKAPPRRAALLQEFEGAFEEIGNILLEREFNPHIGKPCSCNQADQLATTTCRDCTAYPIACSNCFIQRHLRTPFHWAEVWDAKQGFFLRHDISKLGFTLQLGHPAGEACREPVGRCLFTVVDCNGIHSTRLAYCGCCLEQPPNKLAQLLRAGLFPASTKQPLTAFTLTMLREFQLHNFESKKAAYDYMKAIRRLTDNSFTADVADPYAAFLSVVRVYNYLTLRKRTGQLHGIDLVLKHRPSGNLLVWCPACPEPGLNSDPNCPKTPHELRHLNQVQHTADGNFQCNQFAKNTDPNDVSLCNGKGYFPLDSEYREYLDKVPPTKEKSTCNYLNVVNKQDKKKFKNMAVTGTINIQCSHVFILATVDLHAGERYANADKALAIELLKWRTDGGEFRVVLKFEVDDVDRVMTYDIACEYTINLRDRFRKSFPELVPLLDRIRWGIPALHVQGHQESCAYLYGTAYMPCVGHFHGETAEHYWPEANQLGGHVRQMNNGHRQDTLINHHGDWNFKKMAALAATLANDLALAETNYIKKLTHLVGLSASFREHLETWRAMPRVSNKTGGELFSVYRHNATKVPSQQAIYQKLVKDDESFARTAISKGKIASFLDEALKIQELQQQLSALLIDRSEHDLIARKKETDNRTAKLQTRLDAWRKTQKNIMPSVGDLVAAQAQEITPVPIHEEKLFIPSQIPDASKRIELALDDLAAEESRWREGQMFDLIRAIQNNVKAENALRRNKAKNDRQQKQNSRSGAQIADTKRRRSLLMTGYSTARAAQITLTGGTSFPELTDDDLYMKPVLDKRRVGDSRISDGALWTALAPAPSITTEEPESDSESDEEFDLAMEVDEISTATVTTAITATGTQMDRRQTFKKRRTQPKASAEANPDERPSGWIWQLGKFAKMNDAEMDAWSHEGDRVQWFRAEAEMQRWREQREQKIAELLRARRSFLRMAQTWNTLADLNAEKPGYSAYGHQKAAMFTRMAREVEERIKEAGYGELLAPDAKLVDWVAARRKAEDLEFEKAINQTD</sequence>
<gene>
    <name evidence="3" type="ORF">MCHLO_01963</name>
</gene>